<feature type="transmembrane region" description="Helical" evidence="2">
    <location>
        <begin position="143"/>
        <end position="167"/>
    </location>
</feature>
<evidence type="ECO:0000313" key="4">
    <source>
        <dbReference type="Proteomes" id="UP000076131"/>
    </source>
</evidence>
<dbReference type="eggNOG" id="COG0392">
    <property type="taxonomic scope" value="Bacteria"/>
</dbReference>
<feature type="transmembrane region" description="Helical" evidence="2">
    <location>
        <begin position="250"/>
        <end position="269"/>
    </location>
</feature>
<feature type="compositionally biased region" description="Basic and acidic residues" evidence="1">
    <location>
        <begin position="7"/>
        <end position="19"/>
    </location>
</feature>
<keyword evidence="2" id="KW-0472">Membrane</keyword>
<evidence type="ECO:0000313" key="3">
    <source>
        <dbReference type="EMBL" id="KZC21892.1"/>
    </source>
</evidence>
<evidence type="ECO:0000256" key="2">
    <source>
        <dbReference type="SAM" id="Phobius"/>
    </source>
</evidence>
<feature type="transmembrane region" description="Helical" evidence="2">
    <location>
        <begin position="103"/>
        <end position="123"/>
    </location>
</feature>
<protein>
    <recommendedName>
        <fullName evidence="5">Lysylphosphatidylglycerol synthetase</fullName>
    </recommendedName>
</protein>
<dbReference type="Proteomes" id="UP000076131">
    <property type="component" value="Unassembled WGS sequence"/>
</dbReference>
<keyword evidence="2" id="KW-1133">Transmembrane helix</keyword>
<feature type="transmembrane region" description="Helical" evidence="2">
    <location>
        <begin position="216"/>
        <end position="238"/>
    </location>
</feature>
<gene>
    <name evidence="3" type="ORF">RHOFW104T7_03350</name>
</gene>
<feature type="transmembrane region" description="Helical" evidence="2">
    <location>
        <begin position="289"/>
        <end position="314"/>
    </location>
</feature>
<feature type="transmembrane region" description="Helical" evidence="2">
    <location>
        <begin position="69"/>
        <end position="91"/>
    </location>
</feature>
<keyword evidence="4" id="KW-1185">Reference proteome</keyword>
<organism evidence="3 4">
    <name type="scientific">Rhodanobacter thiooxydans</name>
    <dbReference type="NCBI Taxonomy" id="416169"/>
    <lineage>
        <taxon>Bacteria</taxon>
        <taxon>Pseudomonadati</taxon>
        <taxon>Pseudomonadota</taxon>
        <taxon>Gammaproteobacteria</taxon>
        <taxon>Lysobacterales</taxon>
        <taxon>Rhodanobacteraceae</taxon>
        <taxon>Rhodanobacter</taxon>
    </lineage>
</organism>
<feature type="region of interest" description="Disordered" evidence="1">
    <location>
        <begin position="1"/>
        <end position="21"/>
    </location>
</feature>
<dbReference type="EMBL" id="LVJS01000144">
    <property type="protein sequence ID" value="KZC21892.1"/>
    <property type="molecule type" value="Genomic_DNA"/>
</dbReference>
<evidence type="ECO:0000256" key="1">
    <source>
        <dbReference type="SAM" id="MobiDB-lite"/>
    </source>
</evidence>
<reference evidence="3 4" key="1">
    <citation type="journal article" date="2016" name="MBio">
        <title>Lateral Gene Transfer in a Heavy Metal-Contaminated-Groundwater Microbial Community.</title>
        <authorList>
            <person name="Hemme C.L."/>
            <person name="Green S.J."/>
            <person name="Rishishwar L."/>
            <person name="Prakash O."/>
            <person name="Pettenato A."/>
            <person name="Chakraborty R."/>
            <person name="Deutschbauer A.M."/>
            <person name="Van Nostrand J.D."/>
            <person name="Wu L."/>
            <person name="He Z."/>
            <person name="Jordan I.K."/>
            <person name="Hazen T.C."/>
            <person name="Arkin A.P."/>
            <person name="Kostka J.E."/>
            <person name="Zhou J."/>
        </authorList>
    </citation>
    <scope>NUCLEOTIDE SEQUENCE [LARGE SCALE GENOMIC DNA]</scope>
    <source>
        <strain evidence="3 4">FW104-T7</strain>
    </source>
</reference>
<dbReference type="STRING" id="416169.RHOFW104T7_03350"/>
<feature type="transmembrane region" description="Helical" evidence="2">
    <location>
        <begin position="179"/>
        <end position="196"/>
    </location>
</feature>
<dbReference type="AlphaFoldDB" id="A0A154QCN6"/>
<feature type="transmembrane region" description="Helical" evidence="2">
    <location>
        <begin position="28"/>
        <end position="49"/>
    </location>
</feature>
<evidence type="ECO:0008006" key="5">
    <source>
        <dbReference type="Google" id="ProtNLM"/>
    </source>
</evidence>
<comment type="caution">
    <text evidence="3">The sequence shown here is derived from an EMBL/GenBank/DDBJ whole genome shotgun (WGS) entry which is preliminary data.</text>
</comment>
<sequence length="326" mass="34240">MQSRRPVHAEPPQRHDDAARSPPRWLRLASWGGSLAAFALAAWLLQRYVTGLSWHEVVAAWAQLPARHIAASVIAAAISLTMLALFDVLAARTVVGDRVSAQLAAFAGAVTQGISNTLGFHAITGAALRYRIYAAVGLGAGDIARIVALAGLGVGLGFTVVIAGALCWQPQITQGWGRWPGMALVLLLLALLGWLARPRTLALGRLTLPLPGAGTAAAQMLIGGVEMLAAISALYVLLPAGAAPPFVDFLPIYVGAVLAGIVSHAPGGLGVFETIMLASFPPEARADLLAAMLCYRLTYNLLPFALASAALAGFEWRLRRSARRHC</sequence>
<proteinExistence type="predicted"/>
<name>A0A154QCN6_9GAMM</name>
<keyword evidence="2" id="KW-0812">Transmembrane</keyword>
<accession>A0A154QCN6</accession>